<accession>R0M287</accession>
<dbReference type="EMBL" id="KB909419">
    <property type="protein sequence ID" value="EOB12149.1"/>
    <property type="molecule type" value="Genomic_DNA"/>
</dbReference>
<dbReference type="SUPFAM" id="SSF55073">
    <property type="entry name" value="Nucleotide cyclase"/>
    <property type="match status" value="1"/>
</dbReference>
<dbReference type="HOGENOM" id="CLU_787771_0_0_1"/>
<evidence type="ECO:0000313" key="2">
    <source>
        <dbReference type="Proteomes" id="UP000016927"/>
    </source>
</evidence>
<gene>
    <name evidence="1" type="ORF">NBO_511g0003</name>
</gene>
<name>R0M287_NOSB1</name>
<protein>
    <recommendedName>
        <fullName evidence="3">Adenylate cyclase</fullName>
    </recommendedName>
</protein>
<proteinExistence type="predicted"/>
<dbReference type="OrthoDB" id="2191719at2759"/>
<dbReference type="InterPro" id="IPR029787">
    <property type="entry name" value="Nucleotide_cyclase"/>
</dbReference>
<reference evidence="1 2" key="1">
    <citation type="journal article" date="2013" name="BMC Genomics">
        <title>Comparative genomics of parasitic silkworm microsporidia reveal an association between genome expansion and host adaptation.</title>
        <authorList>
            <person name="Pan G."/>
            <person name="Xu J."/>
            <person name="Li T."/>
            <person name="Xia Q."/>
            <person name="Liu S.L."/>
            <person name="Zhang G."/>
            <person name="Li S."/>
            <person name="Li C."/>
            <person name="Liu H."/>
            <person name="Yang L."/>
            <person name="Liu T."/>
            <person name="Zhang X."/>
            <person name="Wu Z."/>
            <person name="Fan W."/>
            <person name="Dang X."/>
            <person name="Xiang H."/>
            <person name="Tao M."/>
            <person name="Li Y."/>
            <person name="Hu J."/>
            <person name="Li Z."/>
            <person name="Lin L."/>
            <person name="Luo J."/>
            <person name="Geng L."/>
            <person name="Wang L."/>
            <person name="Long M."/>
            <person name="Wan Y."/>
            <person name="He N."/>
            <person name="Zhang Z."/>
            <person name="Lu C."/>
            <person name="Keeling P.J."/>
            <person name="Wang J."/>
            <person name="Xiang Z."/>
            <person name="Zhou Z."/>
        </authorList>
    </citation>
    <scope>NUCLEOTIDE SEQUENCE [LARGE SCALE GENOMIC DNA]</scope>
    <source>
        <strain evidence="2">CQ1 / CVCC 102059</strain>
    </source>
</reference>
<sequence>MQCLKCSLIVFIKQFFSYIFHVKIKKEISINRLIKGSDLEVLQKEGLIDLTMISQYFKSHFKNNSLFLVCFKKKKSFKHSKYNINNLRGVLKKISRKGPIQIEIKGPVCSFKFIIQKELITKKYLEISNVIIKKKRNLKGNVAGKGYDTPSSSNSLCFYSKRFNTIDKISLHDKASSKASIIQFYSLYGDFILKKNVSWYTSPPFEYKILVGTDVSESTRLWNASHEEMSLAITKHDYLVLDLLEKCGGVFSRNEGDAFYLFFKTIETATKFALLLKKHGEKIKILNENLKIKIAITTGEVQMSDSQNLNCIGEPINKLSEMLSHYSEDKICIARKILNKHTEKKPWKFCIH</sequence>
<organism evidence="1 2">
    <name type="scientific">Nosema bombycis (strain CQ1 / CVCC 102059)</name>
    <name type="common">Microsporidian parasite</name>
    <name type="synonym">Pebrine of silkworm</name>
    <dbReference type="NCBI Taxonomy" id="578461"/>
    <lineage>
        <taxon>Eukaryota</taxon>
        <taxon>Fungi</taxon>
        <taxon>Fungi incertae sedis</taxon>
        <taxon>Microsporidia</taxon>
        <taxon>Nosematidae</taxon>
        <taxon>Nosema</taxon>
    </lineage>
</organism>
<dbReference type="VEuPathDB" id="MicrosporidiaDB:NBO_511g0003"/>
<evidence type="ECO:0008006" key="3">
    <source>
        <dbReference type="Google" id="ProtNLM"/>
    </source>
</evidence>
<dbReference type="PANTHER" id="PTHR43081">
    <property type="entry name" value="ADENYLATE CYCLASE, TERMINAL-DIFFERENTIATION SPECIFIC-RELATED"/>
    <property type="match status" value="1"/>
</dbReference>
<dbReference type="Proteomes" id="UP000016927">
    <property type="component" value="Unassembled WGS sequence"/>
</dbReference>
<dbReference type="PANTHER" id="PTHR43081:SF1">
    <property type="entry name" value="ADENYLATE CYCLASE, TERMINAL-DIFFERENTIATION SPECIFIC"/>
    <property type="match status" value="1"/>
</dbReference>
<dbReference type="InterPro" id="IPR050697">
    <property type="entry name" value="Adenylyl/Guanylyl_Cyclase_3/4"/>
</dbReference>
<dbReference type="STRING" id="578461.R0M287"/>
<dbReference type="Gene3D" id="3.30.70.1230">
    <property type="entry name" value="Nucleotide cyclase"/>
    <property type="match status" value="1"/>
</dbReference>
<evidence type="ECO:0000313" key="1">
    <source>
        <dbReference type="EMBL" id="EOB12149.1"/>
    </source>
</evidence>
<keyword evidence="2" id="KW-1185">Reference proteome</keyword>
<dbReference type="AlphaFoldDB" id="R0M287"/>